<dbReference type="Pfam" id="PF01869">
    <property type="entry name" value="BcrAD_BadFG"/>
    <property type="match status" value="1"/>
</dbReference>
<sequence length="318" mass="33184">MTAGNWFVMGVDLGSTTAKATVVDHDGALRGASVVQMGAVSRDAVVRAMEQALSEADVDYENIRRIVSTGYGRKLVPGAARSFTEITCHARGAAALHPGVRLVIDIGGQDSKVIAVDDAGLVDRFAMNDRCASGTGRFFDVLARALEVDISEVGNLALAGSDGLEVSSMCATFAETEVISLLAQGKPKSDIAASVHKAVAARTLGLVAQVGKATPIVMTGGVAQNPAARHYIEQALRHPIELLEQPQIAGAYGAGLLARDEYLGEVSSSESRDAAAKEHLASRSGKSVPQCAGCDGTGEHHQSHPHHHPVPLILRNAT</sequence>
<gene>
    <name evidence="7" type="ORF">QIE55_30985</name>
</gene>
<feature type="compositionally biased region" description="Basic and acidic residues" evidence="5">
    <location>
        <begin position="270"/>
        <end position="281"/>
    </location>
</feature>
<dbReference type="AlphaFoldDB" id="A0AAX3ZY64"/>
<dbReference type="GO" id="GO:0046872">
    <property type="term" value="F:metal ion binding"/>
    <property type="evidence" value="ECO:0007669"/>
    <property type="project" value="UniProtKB-KW"/>
</dbReference>
<dbReference type="InterPro" id="IPR002731">
    <property type="entry name" value="ATPase_BadF"/>
</dbReference>
<dbReference type="GO" id="GO:0051536">
    <property type="term" value="F:iron-sulfur cluster binding"/>
    <property type="evidence" value="ECO:0007669"/>
    <property type="project" value="UniProtKB-KW"/>
</dbReference>
<keyword evidence="3" id="KW-0408">Iron</keyword>
<dbReference type="Gene3D" id="3.30.420.40">
    <property type="match status" value="2"/>
</dbReference>
<name>A0AAX3ZY64_RHOER</name>
<protein>
    <submittedName>
        <fullName evidence="7">Acyl-CoA dehydratase activase</fullName>
    </submittedName>
</protein>
<dbReference type="InterPro" id="IPR043129">
    <property type="entry name" value="ATPase_NBD"/>
</dbReference>
<feature type="region of interest" description="Disordered" evidence="5">
    <location>
        <begin position="269"/>
        <end position="318"/>
    </location>
</feature>
<evidence type="ECO:0000256" key="4">
    <source>
        <dbReference type="ARBA" id="ARBA00023014"/>
    </source>
</evidence>
<dbReference type="EMBL" id="CP124545">
    <property type="protein sequence ID" value="WMN01733.1"/>
    <property type="molecule type" value="Genomic_DNA"/>
</dbReference>
<proteinExistence type="predicted"/>
<dbReference type="InterPro" id="IPR008275">
    <property type="entry name" value="CoA_E_activase_dom"/>
</dbReference>
<keyword evidence="4" id="KW-0411">Iron-sulfur</keyword>
<dbReference type="NCBIfam" id="TIGR00241">
    <property type="entry name" value="CoA_E_activ"/>
    <property type="match status" value="1"/>
</dbReference>
<dbReference type="Proteomes" id="UP001230933">
    <property type="component" value="Chromosome"/>
</dbReference>
<dbReference type="PANTHER" id="PTHR32329">
    <property type="entry name" value="BIFUNCTIONAL PROTEIN [INCLUDES 2-HYDROXYACYL-COA DEHYDRATASE (N-TER) AND ITS ACTIVATOR DOMAIN (C_TERM)-RELATED"/>
    <property type="match status" value="1"/>
</dbReference>
<accession>A0AAX3ZY64</accession>
<organism evidence="7 8">
    <name type="scientific">Rhodococcus erythropolis</name>
    <name type="common">Arthrobacter picolinophilus</name>
    <dbReference type="NCBI Taxonomy" id="1833"/>
    <lineage>
        <taxon>Bacteria</taxon>
        <taxon>Bacillati</taxon>
        <taxon>Actinomycetota</taxon>
        <taxon>Actinomycetes</taxon>
        <taxon>Mycobacteriales</taxon>
        <taxon>Nocardiaceae</taxon>
        <taxon>Rhodococcus</taxon>
        <taxon>Rhodococcus erythropolis group</taxon>
    </lineage>
</organism>
<evidence type="ECO:0000256" key="1">
    <source>
        <dbReference type="ARBA" id="ARBA00001966"/>
    </source>
</evidence>
<reference evidence="7" key="1">
    <citation type="submission" date="2023-08" db="EMBL/GenBank/DDBJ databases">
        <title>Isolation and Characterization of Rhodococcus erythropolis MGMM8.</title>
        <authorList>
            <person name="Diabankana R.G.C."/>
            <person name="Afordoanyi D.M."/>
            <person name="Validov S.Z."/>
        </authorList>
    </citation>
    <scope>NUCLEOTIDE SEQUENCE</scope>
    <source>
        <strain evidence="7">MGMM8</strain>
    </source>
</reference>
<dbReference type="CDD" id="cd24036">
    <property type="entry name" value="ASKHA_NBD_BcrAD_BadFG_HgdC_HadI"/>
    <property type="match status" value="1"/>
</dbReference>
<dbReference type="PANTHER" id="PTHR32329:SF2">
    <property type="entry name" value="BIFUNCTIONAL PROTEIN [INCLUDES 2-HYDROXYACYL-COA DEHYDRATASE (N-TER) AND ITS ACTIVATOR DOMAIN (C_TERM)"/>
    <property type="match status" value="1"/>
</dbReference>
<evidence type="ECO:0000259" key="6">
    <source>
        <dbReference type="Pfam" id="PF01869"/>
    </source>
</evidence>
<feature type="domain" description="ATPase BadF/BadG/BcrA/BcrD type" evidence="6">
    <location>
        <begin position="10"/>
        <end position="258"/>
    </location>
</feature>
<evidence type="ECO:0000256" key="3">
    <source>
        <dbReference type="ARBA" id="ARBA00023004"/>
    </source>
</evidence>
<evidence type="ECO:0000313" key="8">
    <source>
        <dbReference type="Proteomes" id="UP001230933"/>
    </source>
</evidence>
<evidence type="ECO:0000313" key="7">
    <source>
        <dbReference type="EMBL" id="WMN01733.1"/>
    </source>
</evidence>
<dbReference type="InterPro" id="IPR051805">
    <property type="entry name" value="Dehydratase_Activator_Redct"/>
</dbReference>
<dbReference type="RefSeq" id="WP_308370668.1">
    <property type="nucleotide sequence ID" value="NZ_CP124545.1"/>
</dbReference>
<dbReference type="SUPFAM" id="SSF53067">
    <property type="entry name" value="Actin-like ATPase domain"/>
    <property type="match status" value="1"/>
</dbReference>
<evidence type="ECO:0000256" key="5">
    <source>
        <dbReference type="SAM" id="MobiDB-lite"/>
    </source>
</evidence>
<keyword evidence="2" id="KW-0479">Metal-binding</keyword>
<comment type="cofactor">
    <cofactor evidence="1">
        <name>[4Fe-4S] cluster</name>
        <dbReference type="ChEBI" id="CHEBI:49883"/>
    </cofactor>
</comment>
<evidence type="ECO:0000256" key="2">
    <source>
        <dbReference type="ARBA" id="ARBA00022723"/>
    </source>
</evidence>